<evidence type="ECO:0000313" key="17">
    <source>
        <dbReference type="RefSeq" id="XP_032834658.1"/>
    </source>
</evidence>
<comment type="catalytic activity">
    <reaction evidence="10">
        <text>an N-acylsphinganine + H2O = sphinganine + a fatty acid</text>
        <dbReference type="Rhea" id="RHEA:33551"/>
        <dbReference type="ChEBI" id="CHEBI:15377"/>
        <dbReference type="ChEBI" id="CHEBI:28868"/>
        <dbReference type="ChEBI" id="CHEBI:31488"/>
        <dbReference type="ChEBI" id="CHEBI:57817"/>
    </reaction>
    <physiologicalReaction direction="left-to-right" evidence="10">
        <dbReference type="Rhea" id="RHEA:33552"/>
    </physiologicalReaction>
</comment>
<feature type="transmembrane region" description="Helical" evidence="13">
    <location>
        <begin position="170"/>
        <end position="188"/>
    </location>
</feature>
<evidence type="ECO:0000256" key="6">
    <source>
        <dbReference type="ARBA" id="ARBA00022989"/>
    </source>
</evidence>
<dbReference type="GO" id="GO:0046512">
    <property type="term" value="P:sphingosine biosynthetic process"/>
    <property type="evidence" value="ECO:0007669"/>
    <property type="project" value="TreeGrafter"/>
</dbReference>
<dbReference type="GO" id="GO:0016020">
    <property type="term" value="C:membrane"/>
    <property type="evidence" value="ECO:0007669"/>
    <property type="project" value="UniProtKB-SubCell"/>
</dbReference>
<evidence type="ECO:0000256" key="10">
    <source>
        <dbReference type="ARBA" id="ARBA00049511"/>
    </source>
</evidence>
<dbReference type="AlphaFoldDB" id="A0AAJ7UE24"/>
<feature type="binding site" evidence="11">
    <location>
        <position position="14"/>
    </location>
    <ligand>
        <name>Ca(2+)</name>
        <dbReference type="ChEBI" id="CHEBI:29108"/>
    </ligand>
</feature>
<dbReference type="GO" id="GO:0005783">
    <property type="term" value="C:endoplasmic reticulum"/>
    <property type="evidence" value="ECO:0007669"/>
    <property type="project" value="TreeGrafter"/>
</dbReference>
<dbReference type="RefSeq" id="XP_032834582.1">
    <property type="nucleotide sequence ID" value="XM_032978691.1"/>
</dbReference>
<name>A0AAJ7UE24_PETMA</name>
<evidence type="ECO:0000256" key="3">
    <source>
        <dbReference type="ARBA" id="ARBA00022692"/>
    </source>
</evidence>
<keyword evidence="13" id="KW-0443">Lipid metabolism</keyword>
<feature type="binding site" evidence="12">
    <location>
        <position position="210"/>
    </location>
    <ligand>
        <name>Zn(2+)</name>
        <dbReference type="ChEBI" id="CHEBI:29105"/>
        <note>catalytic</note>
    </ligand>
</feature>
<keyword evidence="12" id="KW-0862">Zinc</keyword>
<dbReference type="KEGG" id="pmrn:116956777"/>
<dbReference type="RefSeq" id="XP_032834658.1">
    <property type="nucleotide sequence ID" value="XM_032978767.1"/>
</dbReference>
<keyword evidence="3 13" id="KW-0812">Transmembrane</keyword>
<evidence type="ECO:0000256" key="7">
    <source>
        <dbReference type="ARBA" id="ARBA00023136"/>
    </source>
</evidence>
<dbReference type="GO" id="GO:0046514">
    <property type="term" value="P:ceramide catabolic process"/>
    <property type="evidence" value="ECO:0007669"/>
    <property type="project" value="TreeGrafter"/>
</dbReference>
<comment type="catalytic activity">
    <reaction evidence="9">
        <text>an N-acylsphing-4-enine + H2O = sphing-4-enine + a fatty acid</text>
        <dbReference type="Rhea" id="RHEA:20856"/>
        <dbReference type="ChEBI" id="CHEBI:15377"/>
        <dbReference type="ChEBI" id="CHEBI:28868"/>
        <dbReference type="ChEBI" id="CHEBI:52639"/>
        <dbReference type="ChEBI" id="CHEBI:57756"/>
        <dbReference type="EC" id="3.5.1.23"/>
    </reaction>
    <physiologicalReaction direction="left-to-right" evidence="9">
        <dbReference type="Rhea" id="RHEA:20857"/>
    </physiologicalReaction>
</comment>
<comment type="function">
    <text evidence="13">Hydrolyzes the sphingolipid ceramide into sphingosine and free fatty acid.</text>
</comment>
<feature type="binding site" evidence="11">
    <location>
        <position position="16"/>
    </location>
    <ligand>
        <name>Ca(2+)</name>
        <dbReference type="ChEBI" id="CHEBI:29108"/>
    </ligand>
</feature>
<dbReference type="PANTHER" id="PTHR46139">
    <property type="entry name" value="ALKALINE CERAMIDASE"/>
    <property type="match status" value="1"/>
</dbReference>
<feature type="binding site" evidence="12">
    <location>
        <position position="77"/>
    </location>
    <ligand>
        <name>Zn(2+)</name>
        <dbReference type="ChEBI" id="CHEBI:29105"/>
        <note>catalytic</note>
    </ligand>
</feature>
<keyword evidence="5" id="KW-0746">Sphingolipid metabolism</keyword>
<evidence type="ECO:0000313" key="16">
    <source>
        <dbReference type="RefSeq" id="XP_032834582.1"/>
    </source>
</evidence>
<dbReference type="Pfam" id="PF05875">
    <property type="entry name" value="Ceramidase"/>
    <property type="match status" value="1"/>
</dbReference>
<keyword evidence="4 13" id="KW-0378">Hydrolase</keyword>
<feature type="transmembrane region" description="Helical" evidence="13">
    <location>
        <begin position="118"/>
        <end position="135"/>
    </location>
</feature>
<reference evidence="16" key="1">
    <citation type="submission" date="2025-04" db="UniProtKB">
        <authorList>
            <consortium name="RefSeq"/>
        </authorList>
    </citation>
    <scope>IDENTIFICATION</scope>
    <source>
        <tissue evidence="16">Sperm</tissue>
    </source>
</reference>
<proteinExistence type="inferred from homology"/>
<evidence type="ECO:0000256" key="9">
    <source>
        <dbReference type="ARBA" id="ARBA00048323"/>
    </source>
</evidence>
<feature type="transmembrane region" description="Helical" evidence="13">
    <location>
        <begin position="141"/>
        <end position="158"/>
    </location>
</feature>
<evidence type="ECO:0000313" key="15">
    <source>
        <dbReference type="RefSeq" id="XP_032834513.1"/>
    </source>
</evidence>
<evidence type="ECO:0000256" key="11">
    <source>
        <dbReference type="PIRSR" id="PIRSR608901-1"/>
    </source>
</evidence>
<feature type="transmembrane region" description="Helical" evidence="13">
    <location>
        <begin position="208"/>
        <end position="227"/>
    </location>
</feature>
<dbReference type="EC" id="3.5.1.-" evidence="13"/>
<dbReference type="GO" id="GO:0046872">
    <property type="term" value="F:metal ion binding"/>
    <property type="evidence" value="ECO:0007669"/>
    <property type="project" value="UniProtKB-KW"/>
</dbReference>
<evidence type="ECO:0000256" key="5">
    <source>
        <dbReference type="ARBA" id="ARBA00022919"/>
    </source>
</evidence>
<dbReference type="GeneID" id="116956777"/>
<dbReference type="GO" id="GO:0017040">
    <property type="term" value="F:N-acylsphingosine amidohydrolase activity"/>
    <property type="evidence" value="ECO:0007669"/>
    <property type="project" value="UniProtKB-EC"/>
</dbReference>
<comment type="cofactor">
    <cofactor evidence="12">
        <name>Zn(2+)</name>
        <dbReference type="ChEBI" id="CHEBI:29105"/>
    </cofactor>
</comment>
<evidence type="ECO:0000256" key="4">
    <source>
        <dbReference type="ARBA" id="ARBA00022801"/>
    </source>
</evidence>
<protein>
    <recommendedName>
        <fullName evidence="13">Alkaline ceramidase</fullName>
        <ecNumber evidence="13">3.5.1.-</ecNumber>
    </recommendedName>
</protein>
<organism evidence="14 16">
    <name type="scientific">Petromyzon marinus</name>
    <name type="common">Sea lamprey</name>
    <dbReference type="NCBI Taxonomy" id="7757"/>
    <lineage>
        <taxon>Eukaryota</taxon>
        <taxon>Metazoa</taxon>
        <taxon>Chordata</taxon>
        <taxon>Craniata</taxon>
        <taxon>Vertebrata</taxon>
        <taxon>Cyclostomata</taxon>
        <taxon>Hyperoartia</taxon>
        <taxon>Petromyzontiformes</taxon>
        <taxon>Petromyzontidae</taxon>
        <taxon>Petromyzon</taxon>
    </lineage>
</organism>
<dbReference type="PANTHER" id="PTHR46139:SF2">
    <property type="entry name" value="ALKALINE CERAMIDASE 1"/>
    <property type="match status" value="1"/>
</dbReference>
<feature type="transmembrane region" description="Helical" evidence="13">
    <location>
        <begin position="28"/>
        <end position="49"/>
    </location>
</feature>
<feature type="binding site" evidence="12">
    <location>
        <position position="206"/>
    </location>
    <ligand>
        <name>Zn(2+)</name>
        <dbReference type="ChEBI" id="CHEBI:29105"/>
        <note>catalytic</note>
    </ligand>
</feature>
<evidence type="ECO:0000313" key="14">
    <source>
        <dbReference type="Proteomes" id="UP001318040"/>
    </source>
</evidence>
<comment type="catalytic activity">
    <reaction evidence="8">
        <text>N-(9Z-octadecenoyl)-sphing-4-enine + H2O = sphing-4-enine + (9Z)-octadecenoate</text>
        <dbReference type="Rhea" id="RHEA:41299"/>
        <dbReference type="ChEBI" id="CHEBI:15377"/>
        <dbReference type="ChEBI" id="CHEBI:30823"/>
        <dbReference type="ChEBI" id="CHEBI:57756"/>
        <dbReference type="ChEBI" id="CHEBI:77996"/>
    </reaction>
    <physiologicalReaction direction="left-to-right" evidence="8">
        <dbReference type="Rhea" id="RHEA:41300"/>
    </physiologicalReaction>
</comment>
<feature type="binding site" evidence="11">
    <location>
        <position position="27"/>
    </location>
    <ligand>
        <name>Ca(2+)</name>
        <dbReference type="ChEBI" id="CHEBI:29108"/>
    </ligand>
</feature>
<evidence type="ECO:0000256" key="12">
    <source>
        <dbReference type="PIRSR" id="PIRSR608901-2"/>
    </source>
</evidence>
<gene>
    <name evidence="15 16 17" type="primary">ACER1</name>
</gene>
<reference evidence="14" key="2">
    <citation type="submission" date="2025-05" db="UniProtKB">
        <authorList>
            <consortium name="RefSeq"/>
        </authorList>
    </citation>
    <scope>NUCLEOTIDE SEQUENCE [LARGE SCALE GENOMIC DNA]</scope>
    <source>
        <tissue evidence="15 17">Sperm</tissue>
    </source>
</reference>
<dbReference type="RefSeq" id="XP_032834513.1">
    <property type="nucleotide sequence ID" value="XM_032978622.1"/>
</dbReference>
<keyword evidence="11" id="KW-0479">Metal-binding</keyword>
<comment type="subcellular location">
    <subcellularLocation>
        <location evidence="1">Membrane</location>
        <topology evidence="1">Multi-pass membrane protein</topology>
    </subcellularLocation>
</comment>
<evidence type="ECO:0000256" key="13">
    <source>
        <dbReference type="RuleBase" id="RU364079"/>
    </source>
</evidence>
<evidence type="ECO:0000256" key="8">
    <source>
        <dbReference type="ARBA" id="ARBA00047401"/>
    </source>
</evidence>
<dbReference type="Proteomes" id="UP001318040">
    <property type="component" value="Chromosome 1"/>
</dbReference>
<feature type="binding site" evidence="11">
    <location>
        <position position="18"/>
    </location>
    <ligand>
        <name>Ca(2+)</name>
        <dbReference type="ChEBI" id="CHEBI:29108"/>
    </ligand>
</feature>
<feature type="binding site" evidence="11">
    <location>
        <position position="13"/>
    </location>
    <ligand>
        <name>Ca(2+)</name>
        <dbReference type="ChEBI" id="CHEBI:29108"/>
    </ligand>
</feature>
<feature type="transmembrane region" description="Helical" evidence="13">
    <location>
        <begin position="90"/>
        <end position="106"/>
    </location>
</feature>
<keyword evidence="11" id="KW-0106">Calcium</keyword>
<feature type="transmembrane region" description="Helical" evidence="13">
    <location>
        <begin position="61"/>
        <end position="78"/>
    </location>
</feature>
<keyword evidence="14" id="KW-1185">Reference proteome</keyword>
<comment type="similarity">
    <text evidence="2 13">Belongs to the alkaline ceramidase family.</text>
</comment>
<accession>A0AAJ7UE24</accession>
<dbReference type="CTD" id="125981"/>
<evidence type="ECO:0000256" key="2">
    <source>
        <dbReference type="ARBA" id="ARBA00009780"/>
    </source>
</evidence>
<sequence>MPSLFARHSSGIDWCEDNYRHSRNIAEFYNTVSNVAFFLLPPLMHYLFAPYGRQRGPAVHAVWLLMMVVGACSIYFHWTLSYVGQLLDELSILWVLATAYVLWFPKRLFPTVLKKNRFHFGVLVFVGALACSVLSFLRPTINAYALNSIALQIIYVMVTEIKRCANRDVLRLALMLVILWSLAIACWISDRFQCSFWQGLGFPYLHSIWHVMIAISSTYCCVLFSYFEAVTEVPHLKPRVCYWPKRSWEFGVPYIALEAGQANGKSC</sequence>
<dbReference type="InterPro" id="IPR008901">
    <property type="entry name" value="ACER"/>
</dbReference>
<keyword evidence="7 13" id="KW-0472">Membrane</keyword>
<evidence type="ECO:0000256" key="1">
    <source>
        <dbReference type="ARBA" id="ARBA00004141"/>
    </source>
</evidence>
<keyword evidence="6 13" id="KW-1133">Transmembrane helix</keyword>